<gene>
    <name evidence="1" type="ORF">BXP70_29325</name>
</gene>
<comment type="caution">
    <text evidence="1">The sequence shown here is derived from an EMBL/GenBank/DDBJ whole genome shotgun (WGS) entry which is preliminary data.</text>
</comment>
<protein>
    <recommendedName>
        <fullName evidence="3">Terminase</fullName>
    </recommendedName>
</protein>
<name>A0A243W4Q6_9BACT</name>
<evidence type="ECO:0000313" key="1">
    <source>
        <dbReference type="EMBL" id="OUJ64500.1"/>
    </source>
</evidence>
<keyword evidence="2" id="KW-1185">Reference proteome</keyword>
<dbReference type="AlphaFoldDB" id="A0A243W4Q6"/>
<sequence length="123" mass="13878">AARTSVEHFVAFTKPDYLFKPFHQTVCDFLDRFERREIRKMMVLLPPQHGKTELVTRRYTAYRLGTQPNTKMAICSFGAEIAEGFGRDVQRIIDSDAYRALFPGTQLSGSGATGTALRNAAQF</sequence>
<feature type="non-terminal residue" evidence="1">
    <location>
        <position position="123"/>
    </location>
</feature>
<evidence type="ECO:0008006" key="3">
    <source>
        <dbReference type="Google" id="ProtNLM"/>
    </source>
</evidence>
<accession>A0A243W4Q6</accession>
<dbReference type="Proteomes" id="UP000194873">
    <property type="component" value="Unassembled WGS sequence"/>
</dbReference>
<dbReference type="RefSeq" id="WP_218779913.1">
    <property type="nucleotide sequence ID" value="NZ_MTSE01000145.1"/>
</dbReference>
<organism evidence="1 2">
    <name type="scientific">Hymenobacter crusticola</name>
    <dbReference type="NCBI Taxonomy" id="1770526"/>
    <lineage>
        <taxon>Bacteria</taxon>
        <taxon>Pseudomonadati</taxon>
        <taxon>Bacteroidota</taxon>
        <taxon>Cytophagia</taxon>
        <taxon>Cytophagales</taxon>
        <taxon>Hymenobacteraceae</taxon>
        <taxon>Hymenobacter</taxon>
    </lineage>
</organism>
<evidence type="ECO:0000313" key="2">
    <source>
        <dbReference type="Proteomes" id="UP000194873"/>
    </source>
</evidence>
<reference evidence="1 2" key="1">
    <citation type="submission" date="2017-01" db="EMBL/GenBank/DDBJ databases">
        <title>A new Hymenobacter.</title>
        <authorList>
            <person name="Liang Y."/>
            <person name="Feng F."/>
        </authorList>
    </citation>
    <scope>NUCLEOTIDE SEQUENCE [LARGE SCALE GENOMIC DNA]</scope>
    <source>
        <strain evidence="1">MIMBbqt21</strain>
    </source>
</reference>
<feature type="non-terminal residue" evidence="1">
    <location>
        <position position="1"/>
    </location>
</feature>
<dbReference type="EMBL" id="MTSE01000145">
    <property type="protein sequence ID" value="OUJ64500.1"/>
    <property type="molecule type" value="Genomic_DNA"/>
</dbReference>
<proteinExistence type="predicted"/>